<dbReference type="Proteomes" id="UP000216300">
    <property type="component" value="Unassembled WGS sequence"/>
</dbReference>
<gene>
    <name evidence="2" type="ORF">CGZ91_06610</name>
</gene>
<reference evidence="2 3" key="1">
    <citation type="submission" date="2017-07" db="EMBL/GenBank/DDBJ databases">
        <title>Draft whole genome sequences of clinical Proprionibacteriaceae strains.</title>
        <authorList>
            <person name="Bernier A.-M."/>
            <person name="Bernard K."/>
            <person name="Domingo M.-C."/>
        </authorList>
    </citation>
    <scope>NUCLEOTIDE SEQUENCE [LARGE SCALE GENOMIC DNA]</scope>
    <source>
        <strain evidence="2 3">NML 150081</strain>
    </source>
</reference>
<dbReference type="OrthoDB" id="9789875at2"/>
<organism evidence="2 3">
    <name type="scientific">Parenemella sanctibonifatiensis</name>
    <dbReference type="NCBI Taxonomy" id="2016505"/>
    <lineage>
        <taxon>Bacteria</taxon>
        <taxon>Bacillati</taxon>
        <taxon>Actinomycetota</taxon>
        <taxon>Actinomycetes</taxon>
        <taxon>Propionibacteriales</taxon>
        <taxon>Propionibacteriaceae</taxon>
        <taxon>Parenemella</taxon>
    </lineage>
</organism>
<dbReference type="GO" id="GO:0008195">
    <property type="term" value="F:phosphatidate phosphatase activity"/>
    <property type="evidence" value="ECO:0007669"/>
    <property type="project" value="InterPro"/>
</dbReference>
<dbReference type="EMBL" id="NMVJ01000006">
    <property type="protein sequence ID" value="OYN91126.1"/>
    <property type="molecule type" value="Genomic_DNA"/>
</dbReference>
<protein>
    <submittedName>
        <fullName evidence="2">ABC transporter ATP-binding protein</fullName>
    </submittedName>
</protein>
<accession>A0A255EHX8</accession>
<name>A0A255EHX8_9ACTN</name>
<dbReference type="InterPro" id="IPR052935">
    <property type="entry name" value="Mg2+_PAP"/>
</dbReference>
<evidence type="ECO:0000259" key="1">
    <source>
        <dbReference type="Pfam" id="PF09949"/>
    </source>
</evidence>
<feature type="domain" description="Phosphatidate phosphatase APP1 catalytic" evidence="1">
    <location>
        <begin position="186"/>
        <end position="336"/>
    </location>
</feature>
<dbReference type="Pfam" id="PF09949">
    <property type="entry name" value="APP1_cat"/>
    <property type="match status" value="1"/>
</dbReference>
<dbReference type="PANTHER" id="PTHR28208:SF3">
    <property type="entry name" value="PHOSPHATIDATE PHOSPHATASE APP1"/>
    <property type="match status" value="1"/>
</dbReference>
<evidence type="ECO:0000313" key="2">
    <source>
        <dbReference type="EMBL" id="OYN91126.1"/>
    </source>
</evidence>
<dbReference type="PANTHER" id="PTHR28208">
    <property type="entry name" value="PHOSPHATIDATE PHOSPHATASE APP1"/>
    <property type="match status" value="1"/>
</dbReference>
<keyword evidence="2" id="KW-0067">ATP-binding</keyword>
<proteinExistence type="predicted"/>
<evidence type="ECO:0000313" key="3">
    <source>
        <dbReference type="Proteomes" id="UP000216300"/>
    </source>
</evidence>
<keyword evidence="2" id="KW-0547">Nucleotide-binding</keyword>
<dbReference type="AlphaFoldDB" id="A0A255EHX8"/>
<sequence>MCGAAIAEDDVGLPLGRIGGAGCHDPTLGECNPGLLLVFVLVSKPFIAARIEERFNRFVERVLRRMGWVDTVIGYRGYAHRGRVRILCRVVLQPADMTTAVGLVTERLLARRGFRNFLSAPIGHGEVRVTVGGIIRSVRADRGGYVDVALADIDLPAGEAEAEFVTAGSKPVRAPITVVAPEVTMGLVSDIDDTVISTSLPRPLIAAWNSFVVHENARQAVPGMAEMYAEMLHDHDGAPTVYVSTGAWNTAGFLTRFLQHYGFPSGPLLLTDWGPTQAGWWRSGPAHKRACLQRLAEDFPGIRWVLVGDDGQHDPALYGDFASQHPDKVRAIALRELTPTEQVLAHGSPTAYVDAARADHSPVPVVKGPDGFRIWATLSRVLDQRQR</sequence>
<comment type="caution">
    <text evidence="2">The sequence shown here is derived from an EMBL/GenBank/DDBJ whole genome shotgun (WGS) entry which is preliminary data.</text>
</comment>
<dbReference type="InterPro" id="IPR019236">
    <property type="entry name" value="APP1_cat"/>
</dbReference>
<keyword evidence="3" id="KW-1185">Reference proteome</keyword>
<dbReference type="GO" id="GO:0005524">
    <property type="term" value="F:ATP binding"/>
    <property type="evidence" value="ECO:0007669"/>
    <property type="project" value="UniProtKB-KW"/>
</dbReference>